<accession>A0A7X4YBZ2</accession>
<dbReference type="Proteomes" id="UP000537825">
    <property type="component" value="Unassembled WGS sequence"/>
</dbReference>
<keyword evidence="2" id="KW-1185">Reference proteome</keyword>
<reference evidence="1 2" key="1">
    <citation type="submission" date="2020-01" db="EMBL/GenBank/DDBJ databases">
        <title>The draft genome sequence of Corallococcus exiguus DSM 14696.</title>
        <authorList>
            <person name="Zhang X."/>
            <person name="Zhu H."/>
        </authorList>
    </citation>
    <scope>NUCLEOTIDE SEQUENCE [LARGE SCALE GENOMIC DNA]</scope>
    <source>
        <strain evidence="1 2">DSM 14696</strain>
    </source>
</reference>
<gene>
    <name evidence="1" type="ORF">GTZ93_21520</name>
</gene>
<comment type="caution">
    <text evidence="1">The sequence shown here is derived from an EMBL/GenBank/DDBJ whole genome shotgun (WGS) entry which is preliminary data.</text>
</comment>
<dbReference type="EMBL" id="JAAAPK010000005">
    <property type="protein sequence ID" value="NBC42385.1"/>
    <property type="molecule type" value="Genomic_DNA"/>
</dbReference>
<proteinExistence type="predicted"/>
<evidence type="ECO:0000313" key="1">
    <source>
        <dbReference type="EMBL" id="NBC42385.1"/>
    </source>
</evidence>
<evidence type="ECO:0000313" key="2">
    <source>
        <dbReference type="Proteomes" id="UP000537825"/>
    </source>
</evidence>
<organism evidence="1 2">
    <name type="scientific">Corallococcus exiguus</name>
    <dbReference type="NCBI Taxonomy" id="83462"/>
    <lineage>
        <taxon>Bacteria</taxon>
        <taxon>Pseudomonadati</taxon>
        <taxon>Myxococcota</taxon>
        <taxon>Myxococcia</taxon>
        <taxon>Myxococcales</taxon>
        <taxon>Cystobacterineae</taxon>
        <taxon>Myxococcaceae</taxon>
        <taxon>Corallococcus</taxon>
    </lineage>
</organism>
<protein>
    <submittedName>
        <fullName evidence="1">Head protein</fullName>
    </submittedName>
</protein>
<dbReference type="AlphaFoldDB" id="A0A7X4YBZ2"/>
<dbReference type="RefSeq" id="WP_139919755.1">
    <property type="nucleotide sequence ID" value="NZ_CBCSLE010000030.1"/>
</dbReference>
<sequence>MMHFFDKLEVLGRHYSESTSAEEKQAFLFAMDAIYFILGTGQGTEFEAYVQSQEASAPPLVIARFKTREEAEAAMNARKPPIDSARVLIGDDYYSAMFVPATGRTHLIFMPPFMEHYLQEMADERRRPSGLSFATKEEAEAWMNQQHTPPQQVVIDIAGAPYLAAYHHRIDYRVLYPLPAPTPPSQEP</sequence>
<name>A0A7X4YBZ2_9BACT</name>